<keyword evidence="2" id="KW-1185">Reference proteome</keyword>
<evidence type="ECO:0000313" key="2">
    <source>
        <dbReference type="Proteomes" id="UP001620597"/>
    </source>
</evidence>
<dbReference type="EMBL" id="JBBKTX010000002">
    <property type="protein sequence ID" value="MFK4751164.1"/>
    <property type="molecule type" value="Genomic_DNA"/>
</dbReference>
<organism evidence="1 2">
    <name type="scientific">Oceanobacter antarcticus</name>
    <dbReference type="NCBI Taxonomy" id="3133425"/>
    <lineage>
        <taxon>Bacteria</taxon>
        <taxon>Pseudomonadati</taxon>
        <taxon>Pseudomonadota</taxon>
        <taxon>Gammaproteobacteria</taxon>
        <taxon>Oceanospirillales</taxon>
        <taxon>Oceanospirillaceae</taxon>
        <taxon>Oceanobacter</taxon>
    </lineage>
</organism>
<name>A0ABW8NDZ3_9GAMM</name>
<reference evidence="1 2" key="1">
    <citation type="submission" date="2024-03" db="EMBL/GenBank/DDBJ databases">
        <title>High-quality draft genome sequence of Oceanobacter sp. wDCs-4.</title>
        <authorList>
            <person name="Dong C."/>
        </authorList>
    </citation>
    <scope>NUCLEOTIDE SEQUENCE [LARGE SCALE GENOMIC DNA]</scope>
    <source>
        <strain evidence="2">wDCs-4</strain>
    </source>
</reference>
<evidence type="ECO:0000313" key="1">
    <source>
        <dbReference type="EMBL" id="MFK4751164.1"/>
    </source>
</evidence>
<protein>
    <submittedName>
        <fullName evidence="1">Uncharacterized protein</fullName>
    </submittedName>
</protein>
<accession>A0ABW8NDZ3</accession>
<comment type="caution">
    <text evidence="1">The sequence shown here is derived from an EMBL/GenBank/DDBJ whole genome shotgun (WGS) entry which is preliminary data.</text>
</comment>
<proteinExistence type="predicted"/>
<dbReference type="RefSeq" id="WP_416204676.1">
    <property type="nucleotide sequence ID" value="NZ_JBBKTX010000002.1"/>
</dbReference>
<sequence length="312" mass="34707">MSLTTPTSWEKDALLIKAQKYIEQMLQHDPTDWQFVLFSSFSLEFLSRSALSNVSPVLLADQKNWHNLYHALGFEPNAKKFLPKSIIVADVLSRLGDIYPEFNSEIEAFCLAHTGMRNAELHSGNSPYEGLSQSSWLPNFYKACSVLLKTMGKELADLIGDDAAELASKLISAALDDAAKAVSGKIKSHKIVWDEKEKADKETLAKQAEVWATKHVGHRVDCPACGSLAILQGEPIYAPTTTLEDDTIIEKQQNLPNKFECIACGLKISGLSHLSQAGLGDVFINKNEYDAAEYYAPEEDWSEYEDDNNEPF</sequence>
<dbReference type="Proteomes" id="UP001620597">
    <property type="component" value="Unassembled WGS sequence"/>
</dbReference>
<gene>
    <name evidence="1" type="ORF">WG929_01965</name>
</gene>